<organism evidence="10 11">
    <name type="scientific">Syncephalastrum racemosum</name>
    <name type="common">Filamentous fungus</name>
    <dbReference type="NCBI Taxonomy" id="13706"/>
    <lineage>
        <taxon>Eukaryota</taxon>
        <taxon>Fungi</taxon>
        <taxon>Fungi incertae sedis</taxon>
        <taxon>Mucoromycota</taxon>
        <taxon>Mucoromycotina</taxon>
        <taxon>Mucoromycetes</taxon>
        <taxon>Mucorales</taxon>
        <taxon>Syncephalastraceae</taxon>
        <taxon>Syncephalastrum</taxon>
    </lineage>
</organism>
<dbReference type="GO" id="GO:0003677">
    <property type="term" value="F:DNA binding"/>
    <property type="evidence" value="ECO:0007669"/>
    <property type="project" value="UniProtKB-KW"/>
</dbReference>
<dbReference type="PROSITE" id="PS00036">
    <property type="entry name" value="BZIP_BASIC"/>
    <property type="match status" value="1"/>
</dbReference>
<name>A0A1X2HIB6_SYNRA</name>
<dbReference type="GO" id="GO:0006986">
    <property type="term" value="P:response to unfolded protein"/>
    <property type="evidence" value="ECO:0007669"/>
    <property type="project" value="UniProtKB-KW"/>
</dbReference>
<dbReference type="PROSITE" id="PS50217">
    <property type="entry name" value="BZIP"/>
    <property type="match status" value="1"/>
</dbReference>
<dbReference type="PANTHER" id="PTHR46714">
    <property type="entry name" value="TRANSCRIPTIONAL ACTIVATOR HAC1"/>
    <property type="match status" value="1"/>
</dbReference>
<keyword evidence="11" id="KW-1185">Reference proteome</keyword>
<evidence type="ECO:0000256" key="1">
    <source>
        <dbReference type="ARBA" id="ARBA00004123"/>
    </source>
</evidence>
<comment type="subcellular location">
    <subcellularLocation>
        <location evidence="1">Nucleus</location>
    </subcellularLocation>
</comment>
<dbReference type="Pfam" id="PF00170">
    <property type="entry name" value="bZIP_1"/>
    <property type="match status" value="1"/>
</dbReference>
<dbReference type="InterPro" id="IPR044280">
    <property type="entry name" value="Hac1/HY5"/>
</dbReference>
<feature type="compositionally biased region" description="Low complexity" evidence="8">
    <location>
        <begin position="1"/>
        <end position="28"/>
    </location>
</feature>
<comment type="caution">
    <text evidence="10">The sequence shown here is derived from an EMBL/GenBank/DDBJ whole genome shotgun (WGS) entry which is preliminary data.</text>
</comment>
<dbReference type="GO" id="GO:0000981">
    <property type="term" value="F:DNA-binding transcription factor activity, RNA polymerase II-specific"/>
    <property type="evidence" value="ECO:0007669"/>
    <property type="project" value="InterPro"/>
</dbReference>
<dbReference type="GO" id="GO:0045944">
    <property type="term" value="P:positive regulation of transcription by RNA polymerase II"/>
    <property type="evidence" value="ECO:0007669"/>
    <property type="project" value="InterPro"/>
</dbReference>
<evidence type="ECO:0000256" key="8">
    <source>
        <dbReference type="SAM" id="MobiDB-lite"/>
    </source>
</evidence>
<evidence type="ECO:0000256" key="2">
    <source>
        <dbReference type="ARBA" id="ARBA00007163"/>
    </source>
</evidence>
<keyword evidence="3" id="KW-0805">Transcription regulation</keyword>
<dbReference type="InterPro" id="IPR046347">
    <property type="entry name" value="bZIP_sf"/>
</dbReference>
<dbReference type="Gene3D" id="1.20.5.170">
    <property type="match status" value="1"/>
</dbReference>
<keyword evidence="5" id="KW-0804">Transcription</keyword>
<keyword evidence="7" id="KW-0539">Nucleus</keyword>
<dbReference type="SMART" id="SM00338">
    <property type="entry name" value="BRLZ"/>
    <property type="match status" value="1"/>
</dbReference>
<proteinExistence type="inferred from homology"/>
<feature type="domain" description="BZIP" evidence="9">
    <location>
        <begin position="41"/>
        <end position="104"/>
    </location>
</feature>
<dbReference type="OMA" id="GFCDSAR"/>
<keyword evidence="4" id="KW-0238">DNA-binding</keyword>
<dbReference type="SUPFAM" id="SSF57959">
    <property type="entry name" value="Leucine zipper domain"/>
    <property type="match status" value="1"/>
</dbReference>
<keyword evidence="6" id="KW-0834">Unfolded protein response</keyword>
<dbReference type="OrthoDB" id="674948at2759"/>
<feature type="region of interest" description="Disordered" evidence="8">
    <location>
        <begin position="1"/>
        <end position="64"/>
    </location>
</feature>
<evidence type="ECO:0000313" key="11">
    <source>
        <dbReference type="Proteomes" id="UP000242180"/>
    </source>
</evidence>
<evidence type="ECO:0000256" key="3">
    <source>
        <dbReference type="ARBA" id="ARBA00023015"/>
    </source>
</evidence>
<sequence>MTYNSNSKNSGSSSSNDSSSSMSGNNNNRVRKSQVSLSDKDQKAKARILRNRAAAQESRDKKRRYVADLEECNQQLAQENKTIHERMQWLEAQNAFLQAQLAALLGSKNSSSLTFGTDGFCDSARIAKRISVIIWP</sequence>
<dbReference type="InParanoid" id="A0A1X2HIB6"/>
<evidence type="ECO:0000256" key="7">
    <source>
        <dbReference type="ARBA" id="ARBA00023242"/>
    </source>
</evidence>
<reference evidence="10 11" key="1">
    <citation type="submission" date="2016-07" db="EMBL/GenBank/DDBJ databases">
        <title>Pervasive Adenine N6-methylation of Active Genes in Fungi.</title>
        <authorList>
            <consortium name="DOE Joint Genome Institute"/>
            <person name="Mondo S.J."/>
            <person name="Dannebaum R.O."/>
            <person name="Kuo R.C."/>
            <person name="Labutti K."/>
            <person name="Haridas S."/>
            <person name="Kuo A."/>
            <person name="Salamov A."/>
            <person name="Ahrendt S.R."/>
            <person name="Lipzen A."/>
            <person name="Sullivan W."/>
            <person name="Andreopoulos W.B."/>
            <person name="Clum A."/>
            <person name="Lindquist E."/>
            <person name="Daum C."/>
            <person name="Ramamoorthy G.K."/>
            <person name="Gryganskyi A."/>
            <person name="Culley D."/>
            <person name="Magnuson J.K."/>
            <person name="James T.Y."/>
            <person name="O'Malley M.A."/>
            <person name="Stajich J.E."/>
            <person name="Spatafora J.W."/>
            <person name="Visel A."/>
            <person name="Grigoriev I.V."/>
        </authorList>
    </citation>
    <scope>NUCLEOTIDE SEQUENCE [LARGE SCALE GENOMIC DNA]</scope>
    <source>
        <strain evidence="10 11">NRRL 2496</strain>
    </source>
</reference>
<evidence type="ECO:0000259" key="9">
    <source>
        <dbReference type="PROSITE" id="PS50217"/>
    </source>
</evidence>
<dbReference type="EMBL" id="MCGN01000003">
    <property type="protein sequence ID" value="ORY98845.1"/>
    <property type="molecule type" value="Genomic_DNA"/>
</dbReference>
<dbReference type="STRING" id="13706.A0A1X2HIB6"/>
<evidence type="ECO:0000256" key="4">
    <source>
        <dbReference type="ARBA" id="ARBA00023125"/>
    </source>
</evidence>
<dbReference type="AlphaFoldDB" id="A0A1X2HIB6"/>
<dbReference type="PANTHER" id="PTHR46714:SF6">
    <property type="entry name" value="TRANSCRIPTIONAL ACTIVATOR HAC1"/>
    <property type="match status" value="1"/>
</dbReference>
<evidence type="ECO:0000313" key="10">
    <source>
        <dbReference type="EMBL" id="ORY98845.1"/>
    </source>
</evidence>
<accession>A0A1X2HIB6</accession>
<protein>
    <recommendedName>
        <fullName evidence="9">BZIP domain-containing protein</fullName>
    </recommendedName>
</protein>
<dbReference type="Proteomes" id="UP000242180">
    <property type="component" value="Unassembled WGS sequence"/>
</dbReference>
<gene>
    <name evidence="10" type="ORF">BCR43DRAFT_488271</name>
</gene>
<dbReference type="GO" id="GO:0005634">
    <property type="term" value="C:nucleus"/>
    <property type="evidence" value="ECO:0007669"/>
    <property type="project" value="UniProtKB-SubCell"/>
</dbReference>
<comment type="similarity">
    <text evidence="2">Belongs to the bZIP family.</text>
</comment>
<evidence type="ECO:0000256" key="6">
    <source>
        <dbReference type="ARBA" id="ARBA00023230"/>
    </source>
</evidence>
<dbReference type="InterPro" id="IPR004827">
    <property type="entry name" value="bZIP"/>
</dbReference>
<evidence type="ECO:0000256" key="5">
    <source>
        <dbReference type="ARBA" id="ARBA00023163"/>
    </source>
</evidence>